<dbReference type="Proteomes" id="UP000252706">
    <property type="component" value="Unassembled WGS sequence"/>
</dbReference>
<accession>A0A366X2Q7</accession>
<evidence type="ECO:0000313" key="2">
    <source>
        <dbReference type="EMBL" id="RBW55601.1"/>
    </source>
</evidence>
<feature type="transmembrane region" description="Helical" evidence="1">
    <location>
        <begin position="150"/>
        <end position="168"/>
    </location>
</feature>
<protein>
    <submittedName>
        <fullName evidence="2">M50 family peptidase</fullName>
    </submittedName>
</protein>
<dbReference type="EMBL" id="QOCE01000029">
    <property type="protein sequence ID" value="RBW55601.1"/>
    <property type="molecule type" value="Genomic_DNA"/>
</dbReference>
<dbReference type="PANTHER" id="PTHR33979">
    <property type="entry name" value="OS02G0221600 PROTEIN"/>
    <property type="match status" value="1"/>
</dbReference>
<dbReference type="Pfam" id="PF13398">
    <property type="entry name" value="Peptidase_M50B"/>
    <property type="match status" value="1"/>
</dbReference>
<evidence type="ECO:0000313" key="3">
    <source>
        <dbReference type="Proteomes" id="UP000252706"/>
    </source>
</evidence>
<comment type="caution">
    <text evidence="2">The sequence shown here is derived from an EMBL/GenBank/DDBJ whole genome shotgun (WGS) entry which is preliminary data.</text>
</comment>
<dbReference type="PANTHER" id="PTHR33979:SF2">
    <property type="entry name" value="PEPTIDASE M50B-LIKE-DOMAIN-CONTAINING PROTEIN"/>
    <property type="match status" value="1"/>
</dbReference>
<feature type="transmembrane region" description="Helical" evidence="1">
    <location>
        <begin position="188"/>
        <end position="211"/>
    </location>
</feature>
<proteinExistence type="predicted"/>
<gene>
    <name evidence="2" type="ORF">DS909_10905</name>
</gene>
<keyword evidence="1" id="KW-0472">Membrane</keyword>
<dbReference type="OrthoDB" id="5381474at2"/>
<feature type="transmembrane region" description="Helical" evidence="1">
    <location>
        <begin position="103"/>
        <end position="120"/>
    </location>
</feature>
<reference evidence="2 3" key="1">
    <citation type="submission" date="2018-07" db="EMBL/GenBank/DDBJ databases">
        <title>Modular assembly of carbohydrate-degrading microbial communities in the ocean.</title>
        <authorList>
            <person name="Enke T.N."/>
            <person name="Datta M.S."/>
            <person name="Schwartzman J.A."/>
            <person name="Cermak N."/>
            <person name="Schmitz D.A."/>
            <person name="Barrere J."/>
            <person name="Cordero O.X."/>
        </authorList>
    </citation>
    <scope>NUCLEOTIDE SEQUENCE [LARGE SCALE GENOMIC DNA]</scope>
    <source>
        <strain evidence="2 3">C3M10</strain>
    </source>
</reference>
<sequence>MHGLIRGHWQLLALTALLFALWQTPVVLPLKILIVFLHELSHAAALLLTGGTVESLTIVPQEGGAVIGRGGSRFITLSAGYLGSLLIGAALLIVAVRTHLDRVVFAGLGALILAATGLYVRDGFALGFGLITGAGMVASAKYLPRDLNDLFLRVIGLASMIYVPYDIFDDTIRRSFLQSDARMLAEEFGGSTLLWGGSWLAISLIVIGLSLRYGLGADSNFRPDQKHDQRT</sequence>
<feature type="transmembrane region" description="Helical" evidence="1">
    <location>
        <begin position="74"/>
        <end position="96"/>
    </location>
</feature>
<evidence type="ECO:0000256" key="1">
    <source>
        <dbReference type="SAM" id="Phobius"/>
    </source>
</evidence>
<organism evidence="2 3">
    <name type="scientific">Phaeobacter gallaeciensis</name>
    <dbReference type="NCBI Taxonomy" id="60890"/>
    <lineage>
        <taxon>Bacteria</taxon>
        <taxon>Pseudomonadati</taxon>
        <taxon>Pseudomonadota</taxon>
        <taxon>Alphaproteobacteria</taxon>
        <taxon>Rhodobacterales</taxon>
        <taxon>Roseobacteraceae</taxon>
        <taxon>Phaeobacter</taxon>
    </lineage>
</organism>
<dbReference type="InterPro" id="IPR049500">
    <property type="entry name" value="Peptidase_M50B-like"/>
</dbReference>
<keyword evidence="1" id="KW-1133">Transmembrane helix</keyword>
<feature type="transmembrane region" description="Helical" evidence="1">
    <location>
        <begin position="126"/>
        <end position="143"/>
    </location>
</feature>
<dbReference type="AlphaFoldDB" id="A0A366X2Q7"/>
<keyword evidence="1" id="KW-0812">Transmembrane</keyword>
<dbReference type="RefSeq" id="WP_113823474.1">
    <property type="nucleotide sequence ID" value="NZ_QOCE01000029.1"/>
</dbReference>
<name>A0A366X2Q7_9RHOB</name>